<feature type="non-terminal residue" evidence="2">
    <location>
        <position position="431"/>
    </location>
</feature>
<dbReference type="PANTHER" id="PTHR47481:SF30">
    <property type="entry name" value="CCHC-TYPE DOMAIN-CONTAINING PROTEIN"/>
    <property type="match status" value="1"/>
</dbReference>
<dbReference type="AlphaFoldDB" id="A0A0V0I233"/>
<reference evidence="2" key="1">
    <citation type="submission" date="2015-12" db="EMBL/GenBank/DDBJ databases">
        <title>Gene expression during late stages of embryo sac development: a critical building block for successful pollen-pistil interactions.</title>
        <authorList>
            <person name="Liu Y."/>
            <person name="Joly V."/>
            <person name="Sabar M."/>
            <person name="Matton D.P."/>
        </authorList>
    </citation>
    <scope>NUCLEOTIDE SEQUENCE</scope>
</reference>
<protein>
    <submittedName>
        <fullName evidence="2">Putative ovule protein</fullName>
    </submittedName>
</protein>
<evidence type="ECO:0000256" key="1">
    <source>
        <dbReference type="SAM" id="MobiDB-lite"/>
    </source>
</evidence>
<organism evidence="2">
    <name type="scientific">Solanum chacoense</name>
    <name type="common">Chaco potato</name>
    <dbReference type="NCBI Taxonomy" id="4108"/>
    <lineage>
        <taxon>Eukaryota</taxon>
        <taxon>Viridiplantae</taxon>
        <taxon>Streptophyta</taxon>
        <taxon>Embryophyta</taxon>
        <taxon>Tracheophyta</taxon>
        <taxon>Spermatophyta</taxon>
        <taxon>Magnoliopsida</taxon>
        <taxon>eudicotyledons</taxon>
        <taxon>Gunneridae</taxon>
        <taxon>Pentapetalae</taxon>
        <taxon>asterids</taxon>
        <taxon>lamiids</taxon>
        <taxon>Solanales</taxon>
        <taxon>Solanaceae</taxon>
        <taxon>Solanoideae</taxon>
        <taxon>Solaneae</taxon>
        <taxon>Solanum</taxon>
    </lineage>
</organism>
<feature type="region of interest" description="Disordered" evidence="1">
    <location>
        <begin position="245"/>
        <end position="265"/>
    </location>
</feature>
<dbReference type="PANTHER" id="PTHR47481">
    <property type="match status" value="1"/>
</dbReference>
<proteinExistence type="predicted"/>
<feature type="compositionally biased region" description="Pro residues" evidence="1">
    <location>
        <begin position="310"/>
        <end position="320"/>
    </location>
</feature>
<name>A0A0V0I233_SOLCH</name>
<evidence type="ECO:0000313" key="2">
    <source>
        <dbReference type="EMBL" id="JAP26483.1"/>
    </source>
</evidence>
<dbReference type="EMBL" id="GEDG01012177">
    <property type="protein sequence ID" value="JAP26483.1"/>
    <property type="molecule type" value="Transcribed_RNA"/>
</dbReference>
<sequence length="431" mass="46965">MPSSSSTDSATNTTPLGSSSTLLTSPLFSTKKVSLQLNEDNYLLWKQQISLTIRSHNLHYLLNDSFIVPPTTIVENGKEFPNPEFLTYEQQDSALASWLLALVSPSLLPSLVGLTTSATIWKTLTQIFDTQTTTRIMHLHSMLKGQRKGNKSMREYLSGIKSLCDSLASCGERVSNSIHLATILTGLTPEYEPVIAVITASQHPFTVQQVTSVLLDAEARQQDSLIHLSASANLVSNQAAPISTKPSLHGLPPYQPPSYQSSPQPTIRFPFQGRGRGRGNRHQCQLCGRLGHLVNRCFYRFDPGFTGPIPGQPLPAPPVQQPSHAYPSHHYQPSPSLFNPPPSTPTQTYSPSKFAYSQISNPPPFTPNNLSSSHNYGNGTCFSSSQLTPQAHIATPEIVNDSAWYPDSGATHHITNDPANVNNASHYTGSG</sequence>
<dbReference type="Pfam" id="PF14223">
    <property type="entry name" value="Retrotran_gag_2"/>
    <property type="match status" value="1"/>
</dbReference>
<accession>A0A0V0I233</accession>
<feature type="region of interest" description="Disordered" evidence="1">
    <location>
        <begin position="309"/>
        <end position="350"/>
    </location>
</feature>